<dbReference type="Pfam" id="PF02311">
    <property type="entry name" value="AraC_binding"/>
    <property type="match status" value="1"/>
</dbReference>
<keyword evidence="1" id="KW-0805">Transcription regulation</keyword>
<keyword evidence="6" id="KW-1185">Reference proteome</keyword>
<dbReference type="SUPFAM" id="SSF46689">
    <property type="entry name" value="Homeodomain-like"/>
    <property type="match status" value="2"/>
</dbReference>
<evidence type="ECO:0000313" key="6">
    <source>
        <dbReference type="Proteomes" id="UP001501319"/>
    </source>
</evidence>
<keyword evidence="3" id="KW-0804">Transcription</keyword>
<dbReference type="Proteomes" id="UP001501319">
    <property type="component" value="Unassembled WGS sequence"/>
</dbReference>
<dbReference type="InterPro" id="IPR037923">
    <property type="entry name" value="HTH-like"/>
</dbReference>
<feature type="domain" description="HTH araC/xylS-type" evidence="4">
    <location>
        <begin position="191"/>
        <end position="289"/>
    </location>
</feature>
<proteinExistence type="predicted"/>
<evidence type="ECO:0000256" key="1">
    <source>
        <dbReference type="ARBA" id="ARBA00023015"/>
    </source>
</evidence>
<dbReference type="RefSeq" id="WP_344114018.1">
    <property type="nucleotide sequence ID" value="NZ_BAAANE010000007.1"/>
</dbReference>
<dbReference type="Gene3D" id="2.60.120.10">
    <property type="entry name" value="Jelly Rolls"/>
    <property type="match status" value="1"/>
</dbReference>
<keyword evidence="2" id="KW-0238">DNA-binding</keyword>
<dbReference type="PANTHER" id="PTHR46796">
    <property type="entry name" value="HTH-TYPE TRANSCRIPTIONAL ACTIVATOR RHAS-RELATED"/>
    <property type="match status" value="1"/>
</dbReference>
<organism evidence="5 6">
    <name type="scientific">Kribbella alba</name>
    <dbReference type="NCBI Taxonomy" id="190197"/>
    <lineage>
        <taxon>Bacteria</taxon>
        <taxon>Bacillati</taxon>
        <taxon>Actinomycetota</taxon>
        <taxon>Actinomycetes</taxon>
        <taxon>Propionibacteriales</taxon>
        <taxon>Kribbellaceae</taxon>
        <taxon>Kribbella</taxon>
    </lineage>
</organism>
<dbReference type="InterPro" id="IPR009057">
    <property type="entry name" value="Homeodomain-like_sf"/>
</dbReference>
<evidence type="ECO:0000313" key="5">
    <source>
        <dbReference type="EMBL" id="GAA1649497.1"/>
    </source>
</evidence>
<comment type="caution">
    <text evidence="5">The sequence shown here is derived from an EMBL/GenBank/DDBJ whole genome shotgun (WGS) entry which is preliminary data.</text>
</comment>
<reference evidence="5 6" key="1">
    <citation type="journal article" date="2019" name="Int. J. Syst. Evol. Microbiol.">
        <title>The Global Catalogue of Microorganisms (GCM) 10K type strain sequencing project: providing services to taxonomists for standard genome sequencing and annotation.</title>
        <authorList>
            <consortium name="The Broad Institute Genomics Platform"/>
            <consortium name="The Broad Institute Genome Sequencing Center for Infectious Disease"/>
            <person name="Wu L."/>
            <person name="Ma J."/>
        </authorList>
    </citation>
    <scope>NUCLEOTIDE SEQUENCE [LARGE SCALE GENOMIC DNA]</scope>
    <source>
        <strain evidence="5 6">JCM 14306</strain>
    </source>
</reference>
<dbReference type="InterPro" id="IPR003313">
    <property type="entry name" value="AraC-bd"/>
</dbReference>
<name>A0ABN2FKJ8_9ACTN</name>
<dbReference type="Pfam" id="PF12833">
    <property type="entry name" value="HTH_18"/>
    <property type="match status" value="1"/>
</dbReference>
<evidence type="ECO:0000256" key="2">
    <source>
        <dbReference type="ARBA" id="ARBA00023125"/>
    </source>
</evidence>
<evidence type="ECO:0000256" key="3">
    <source>
        <dbReference type="ARBA" id="ARBA00023163"/>
    </source>
</evidence>
<protein>
    <submittedName>
        <fullName evidence="5">AraC family transcriptional regulator</fullName>
    </submittedName>
</protein>
<dbReference type="Gene3D" id="1.10.10.60">
    <property type="entry name" value="Homeodomain-like"/>
    <property type="match status" value="2"/>
</dbReference>
<sequence>MDEPVENARNSLLYFVEGVLAFAGHHVHQGFHPVHTHSFFEVAVVTGGEGLHTSLAGRQELVSGDVVLLRPGVWHGYEDCRDLDVYNCCFSADLMQRELAWTREDPLLGHLLWTGPFSKQRRGILTTHLDAGALAECTRHLEGLEELRDRPVNQHRGEIVGWLSLFLSRLARAAAEGDAVGDDGQAHPAVLYAMRMMEARPAHQWTLTELACELHLAPGYLVRLFKAATGLPPMAYLSRHRVELAADQLLHTDQPISKIGEAVGWPDQNYFARRFKSHYGLSASSYRTRFITSGSSVGW</sequence>
<accession>A0ABN2FKJ8</accession>
<dbReference type="InterPro" id="IPR014710">
    <property type="entry name" value="RmlC-like_jellyroll"/>
</dbReference>
<dbReference type="PROSITE" id="PS01124">
    <property type="entry name" value="HTH_ARAC_FAMILY_2"/>
    <property type="match status" value="1"/>
</dbReference>
<dbReference type="InterPro" id="IPR050204">
    <property type="entry name" value="AraC_XylS_family_regulators"/>
</dbReference>
<evidence type="ECO:0000259" key="4">
    <source>
        <dbReference type="PROSITE" id="PS01124"/>
    </source>
</evidence>
<dbReference type="SMART" id="SM00342">
    <property type="entry name" value="HTH_ARAC"/>
    <property type="match status" value="1"/>
</dbReference>
<gene>
    <name evidence="5" type="ORF">GCM10009744_46220</name>
</gene>
<dbReference type="InterPro" id="IPR018060">
    <property type="entry name" value="HTH_AraC"/>
</dbReference>
<dbReference type="SUPFAM" id="SSF51215">
    <property type="entry name" value="Regulatory protein AraC"/>
    <property type="match status" value="1"/>
</dbReference>
<dbReference type="EMBL" id="BAAANE010000007">
    <property type="protein sequence ID" value="GAA1649497.1"/>
    <property type="molecule type" value="Genomic_DNA"/>
</dbReference>